<protein>
    <submittedName>
        <fullName evidence="2">DUF2183 domain-containing protein</fullName>
    </submittedName>
</protein>
<evidence type="ECO:0000259" key="1">
    <source>
        <dbReference type="Pfam" id="PF09949"/>
    </source>
</evidence>
<feature type="domain" description="Phosphatidate phosphatase APP1 catalytic" evidence="1">
    <location>
        <begin position="153"/>
        <end position="307"/>
    </location>
</feature>
<dbReference type="AlphaFoldDB" id="A0A5D9C6U8"/>
<dbReference type="InterPro" id="IPR019236">
    <property type="entry name" value="APP1_cat"/>
</dbReference>
<accession>A0A5D9C6U8</accession>
<organism evidence="2 3">
    <name type="scientific">Sphingomonas montanisoli</name>
    <dbReference type="NCBI Taxonomy" id="2606412"/>
    <lineage>
        <taxon>Bacteria</taxon>
        <taxon>Pseudomonadati</taxon>
        <taxon>Pseudomonadota</taxon>
        <taxon>Alphaproteobacteria</taxon>
        <taxon>Sphingomonadales</taxon>
        <taxon>Sphingomonadaceae</taxon>
        <taxon>Sphingomonas</taxon>
    </lineage>
</organism>
<evidence type="ECO:0000313" key="2">
    <source>
        <dbReference type="EMBL" id="TZG25725.1"/>
    </source>
</evidence>
<dbReference type="Proteomes" id="UP000322077">
    <property type="component" value="Unassembled WGS sequence"/>
</dbReference>
<comment type="caution">
    <text evidence="2">The sequence shown here is derived from an EMBL/GenBank/DDBJ whole genome shotgun (WGS) entry which is preliminary data.</text>
</comment>
<reference evidence="2 3" key="1">
    <citation type="submission" date="2019-08" db="EMBL/GenBank/DDBJ databases">
        <authorList>
            <person name="Wang G."/>
            <person name="Xu Z."/>
        </authorList>
    </citation>
    <scope>NUCLEOTIDE SEQUENCE [LARGE SCALE GENOMIC DNA]</scope>
    <source>
        <strain evidence="2 3">ZX</strain>
    </source>
</reference>
<proteinExistence type="predicted"/>
<dbReference type="PANTHER" id="PTHR28208:SF3">
    <property type="entry name" value="PHOSPHATIDATE PHOSPHATASE APP1"/>
    <property type="match status" value="1"/>
</dbReference>
<gene>
    <name evidence="2" type="ORF">FYJ91_12000</name>
</gene>
<dbReference type="Pfam" id="PF09949">
    <property type="entry name" value="APP1_cat"/>
    <property type="match status" value="1"/>
</dbReference>
<dbReference type="EMBL" id="VTOU01000003">
    <property type="protein sequence ID" value="TZG25725.1"/>
    <property type="molecule type" value="Genomic_DNA"/>
</dbReference>
<evidence type="ECO:0000313" key="3">
    <source>
        <dbReference type="Proteomes" id="UP000322077"/>
    </source>
</evidence>
<dbReference type="PANTHER" id="PTHR28208">
    <property type="entry name" value="PHOSPHATIDATE PHOSPHATASE APP1"/>
    <property type="match status" value="1"/>
</dbReference>
<keyword evidence="3" id="KW-1185">Reference proteome</keyword>
<dbReference type="GO" id="GO:0008195">
    <property type="term" value="F:phosphatidate phosphatase activity"/>
    <property type="evidence" value="ECO:0007669"/>
    <property type="project" value="InterPro"/>
</dbReference>
<sequence>MALFGRLLHAAALELERDIDRLTRLLPSRGDGRVRMLAYAGYRNATELRVSGRIVRFADALDPDEGFVARVRAMLAIYNSRELAGVTVRLEHDGRSDDVVSDEEGYFNFAIPIEEALPFTARWDAVTLTTPHHEMQTPSVEVPVLAPGTDDHWGVISDIDDTVIETGATNFLKNWRRVLVERPQDRLVVPGAASLYAMIARDHRAPTRPFFYVSSSPWNLYGFLADFMERNAIPHGPMFLKDIGIDATKFINTGHADHKIEAIRKILAFYPDHQFLLMGDNGQKDVEVYAAVVRDHRDRVGAVLIRDVSGSCKSGPNAEHLAGITTVGVPVYCAESFVEAHAVLESLGFERPAEAARAGEGS</sequence>
<name>A0A5D9C6U8_9SPHN</name>
<dbReference type="RefSeq" id="WP_149522532.1">
    <property type="nucleotide sequence ID" value="NZ_VTOU01000003.1"/>
</dbReference>
<dbReference type="InterPro" id="IPR052935">
    <property type="entry name" value="Mg2+_PAP"/>
</dbReference>